<dbReference type="Gene3D" id="2.40.400.10">
    <property type="entry name" value="Acetoacetate decarboxylase-like"/>
    <property type="match status" value="1"/>
</dbReference>
<evidence type="ECO:0000313" key="1">
    <source>
        <dbReference type="EMBL" id="QPC81938.1"/>
    </source>
</evidence>
<dbReference type="PANTHER" id="PTHR40518">
    <property type="entry name" value="ACETOACETATE DECARBOXYLASE"/>
    <property type="match status" value="1"/>
</dbReference>
<name>A0A7S8E7Y0_9CHLR</name>
<proteinExistence type="predicted"/>
<dbReference type="Pfam" id="PF06314">
    <property type="entry name" value="ADC"/>
    <property type="match status" value="1"/>
</dbReference>
<protein>
    <submittedName>
        <fullName evidence="1">Acetoacetate decarboxylase family protein</fullName>
    </submittedName>
</protein>
<dbReference type="InterPro" id="IPR010451">
    <property type="entry name" value="Acetoacetate_decarboxylase"/>
</dbReference>
<accession>A0A7S8E7Y0</accession>
<dbReference type="Proteomes" id="UP000594468">
    <property type="component" value="Chromosome"/>
</dbReference>
<dbReference type="SUPFAM" id="SSF160104">
    <property type="entry name" value="Acetoacetate decarboxylase-like"/>
    <property type="match status" value="1"/>
</dbReference>
<dbReference type="KEGG" id="pmet:G4Y79_19950"/>
<dbReference type="AlphaFoldDB" id="A0A7S8E7Y0"/>
<keyword evidence="2" id="KW-1185">Reference proteome</keyword>
<dbReference type="EMBL" id="CP062983">
    <property type="protein sequence ID" value="QPC81938.1"/>
    <property type="molecule type" value="Genomic_DNA"/>
</dbReference>
<dbReference type="InterPro" id="IPR023375">
    <property type="entry name" value="ADC_dom_sf"/>
</dbReference>
<dbReference type="GO" id="GO:0016829">
    <property type="term" value="F:lyase activity"/>
    <property type="evidence" value="ECO:0007669"/>
    <property type="project" value="InterPro"/>
</dbReference>
<organism evidence="1 2">
    <name type="scientific">Phototrophicus methaneseepsis</name>
    <dbReference type="NCBI Taxonomy" id="2710758"/>
    <lineage>
        <taxon>Bacteria</taxon>
        <taxon>Bacillati</taxon>
        <taxon>Chloroflexota</taxon>
        <taxon>Candidatus Thermofontia</taxon>
        <taxon>Phototrophicales</taxon>
        <taxon>Phototrophicaceae</taxon>
        <taxon>Phototrophicus</taxon>
    </lineage>
</organism>
<evidence type="ECO:0000313" key="2">
    <source>
        <dbReference type="Proteomes" id="UP000594468"/>
    </source>
</evidence>
<reference evidence="1 2" key="1">
    <citation type="submission" date="2020-02" db="EMBL/GenBank/DDBJ databases">
        <authorList>
            <person name="Zheng R.K."/>
            <person name="Sun C.M."/>
        </authorList>
    </citation>
    <scope>NUCLEOTIDE SEQUENCE [LARGE SCALE GENOMIC DNA]</scope>
    <source>
        <strain evidence="2">rifampicinis</strain>
    </source>
</reference>
<gene>
    <name evidence="1" type="ORF">G4Y79_19950</name>
</gene>
<sequence length="228" mass="25399">MTENIPYVPAPWSLTGDGYILVYRFSREFALQHGFIPPQQRDTFKGGLGTVMIVNYHSSDVGPYGELLFVPGLFQMDGKSRFSITKIYVSTQISVNNGWENWAIPKERADFDFRQGPARSELISVSLEGTPFFQMQMQPYGPQIPVNTAWLPIKATLGQYKMHTLMLTAPSGKGRVQLAHIRQANINGSSFPDVTPLKPLLALKAADVQLQFPVADVITQPQLAQDTL</sequence>
<dbReference type="PANTHER" id="PTHR40518:SF1">
    <property type="entry name" value="ACETOACETATE DECARBOXYLASE"/>
    <property type="match status" value="1"/>
</dbReference>
<dbReference type="RefSeq" id="WP_195170008.1">
    <property type="nucleotide sequence ID" value="NZ_CP062983.1"/>
</dbReference>